<accession>A0A550C6U2</accession>
<reference evidence="2 3" key="1">
    <citation type="journal article" date="2019" name="New Phytol.">
        <title>Comparative genomics reveals unique wood-decay strategies and fruiting body development in the Schizophyllaceae.</title>
        <authorList>
            <person name="Almasi E."/>
            <person name="Sahu N."/>
            <person name="Krizsan K."/>
            <person name="Balint B."/>
            <person name="Kovacs G.M."/>
            <person name="Kiss B."/>
            <person name="Cseklye J."/>
            <person name="Drula E."/>
            <person name="Henrissat B."/>
            <person name="Nagy I."/>
            <person name="Chovatia M."/>
            <person name="Adam C."/>
            <person name="LaButti K."/>
            <person name="Lipzen A."/>
            <person name="Riley R."/>
            <person name="Grigoriev I.V."/>
            <person name="Nagy L.G."/>
        </authorList>
    </citation>
    <scope>NUCLEOTIDE SEQUENCE [LARGE SCALE GENOMIC DNA]</scope>
    <source>
        <strain evidence="2 3">NL-1724</strain>
    </source>
</reference>
<dbReference type="OrthoDB" id="3024072at2759"/>
<feature type="region of interest" description="Disordered" evidence="1">
    <location>
        <begin position="29"/>
        <end position="48"/>
    </location>
</feature>
<comment type="caution">
    <text evidence="2">The sequence shown here is derived from an EMBL/GenBank/DDBJ whole genome shotgun (WGS) entry which is preliminary data.</text>
</comment>
<proteinExistence type="predicted"/>
<evidence type="ECO:0000313" key="2">
    <source>
        <dbReference type="EMBL" id="TRM60508.1"/>
    </source>
</evidence>
<name>A0A550C6U2_9AGAR</name>
<dbReference type="AlphaFoldDB" id="A0A550C6U2"/>
<dbReference type="Proteomes" id="UP000320762">
    <property type="component" value="Unassembled WGS sequence"/>
</dbReference>
<evidence type="ECO:0000313" key="3">
    <source>
        <dbReference type="Proteomes" id="UP000320762"/>
    </source>
</evidence>
<protein>
    <submittedName>
        <fullName evidence="2">Uncharacterized protein</fullName>
    </submittedName>
</protein>
<dbReference type="Gene3D" id="1.20.1280.50">
    <property type="match status" value="1"/>
</dbReference>
<organism evidence="2 3">
    <name type="scientific">Schizophyllum amplum</name>
    <dbReference type="NCBI Taxonomy" id="97359"/>
    <lineage>
        <taxon>Eukaryota</taxon>
        <taxon>Fungi</taxon>
        <taxon>Dikarya</taxon>
        <taxon>Basidiomycota</taxon>
        <taxon>Agaricomycotina</taxon>
        <taxon>Agaricomycetes</taxon>
        <taxon>Agaricomycetidae</taxon>
        <taxon>Agaricales</taxon>
        <taxon>Schizophyllaceae</taxon>
        <taxon>Schizophyllum</taxon>
    </lineage>
</organism>
<gene>
    <name evidence="2" type="ORF">BD626DRAFT_571582</name>
</gene>
<evidence type="ECO:0000256" key="1">
    <source>
        <dbReference type="SAM" id="MobiDB-lite"/>
    </source>
</evidence>
<sequence length="540" mass="60558">MAGVAAELRTLGGRVLNIRAIDAITKEASKGPNIDSHRDSSSLNSHEESVLSERVRSLEAIGNDLASQIRKLEECRALVNQRVRLDRALLARWRRLPRELLSEIFVLALPDKWTDSGAWRRGLNFAEVCHAWREVALFTPRLWARFVAEAVSGVPPQKHTATMENLKRSAQVPLELWVGTFPWWDEPPLDTEGIWRAPLWDAVSAQSHRWQRATIKRIPLAAFDSQPGLSFRTLRYLDVALLARQDQQRFNLPLSFFANAPTLHTLTISYIRTPALGVRVALPSSWRLQVLDIKCRSSAPPLVVCIDAILSCSQTLRKCRVDTTRAGALPDNPPTTVFPVLEELSLLNKAILLCPFMVAPSVKTARLIDEPIVNDMGDDSVVWPVTLFAQLLDRSSAGTSLRSLVITVSQGTIPQGLIACLRRVPHLMSFEMHEEHWRGRFVPPISRDILAALKGNASLRRRRLGSPTADSDEDDILLPHLTHLTVATNGERYSDAFSEALRKALVSQRQLLVWRGEQLPGLLVCRTDYNWKPEASDLDD</sequence>
<dbReference type="EMBL" id="VDMD01000021">
    <property type="protein sequence ID" value="TRM60508.1"/>
    <property type="molecule type" value="Genomic_DNA"/>
</dbReference>
<keyword evidence="3" id="KW-1185">Reference proteome</keyword>